<dbReference type="Proteomes" id="UP000072605">
    <property type="component" value="Unassembled WGS sequence"/>
</dbReference>
<dbReference type="Proteomes" id="UP000053797">
    <property type="component" value="Unassembled WGS sequence"/>
</dbReference>
<evidence type="ECO:0000256" key="1">
    <source>
        <dbReference type="ARBA" id="ARBA00001946"/>
    </source>
</evidence>
<dbReference type="GO" id="GO:0004659">
    <property type="term" value="F:prenyltransferase activity"/>
    <property type="evidence" value="ECO:0007669"/>
    <property type="project" value="InterPro"/>
</dbReference>
<dbReference type="EMBL" id="LNQL01000001">
    <property type="protein sequence ID" value="KSU50716.1"/>
    <property type="molecule type" value="Genomic_DNA"/>
</dbReference>
<comment type="similarity">
    <text evidence="2 6">Belongs to the FPP/GGPP synthase family.</text>
</comment>
<evidence type="ECO:0000256" key="4">
    <source>
        <dbReference type="ARBA" id="ARBA00022723"/>
    </source>
</evidence>
<evidence type="ECO:0000256" key="6">
    <source>
        <dbReference type="RuleBase" id="RU004466"/>
    </source>
</evidence>
<dbReference type="GO" id="GO:0008299">
    <property type="term" value="P:isoprenoid biosynthetic process"/>
    <property type="evidence" value="ECO:0007669"/>
    <property type="project" value="InterPro"/>
</dbReference>
<dbReference type="InterPro" id="IPR033749">
    <property type="entry name" value="Polyprenyl_synt_CS"/>
</dbReference>
<dbReference type="PANTHER" id="PTHR12001:SF69">
    <property type="entry name" value="ALL TRANS-POLYPRENYL-DIPHOSPHATE SYNTHASE PDSS1"/>
    <property type="match status" value="1"/>
</dbReference>
<evidence type="ECO:0000256" key="3">
    <source>
        <dbReference type="ARBA" id="ARBA00022679"/>
    </source>
</evidence>
<proteinExistence type="inferred from homology"/>
<dbReference type="SUPFAM" id="SSF48576">
    <property type="entry name" value="Terpenoid synthases"/>
    <property type="match status" value="1"/>
</dbReference>
<dbReference type="PROSITE" id="PS00723">
    <property type="entry name" value="POLYPRENYL_SYNTHASE_1"/>
    <property type="match status" value="1"/>
</dbReference>
<dbReference type="InterPro" id="IPR000092">
    <property type="entry name" value="Polyprenyl_synt"/>
</dbReference>
<reference evidence="7 9" key="1">
    <citation type="journal article" date="2015" name="Int. J. Syst. Evol. Microbiol.">
        <title>Exiguobacterium enclense sp. nov., isolated from sediment.</title>
        <authorList>
            <person name="Dastager S.G."/>
            <person name="Mawlankar R."/>
            <person name="Sonalkar V.V."/>
            <person name="Thorat M.N."/>
            <person name="Mual P."/>
            <person name="Verma A."/>
            <person name="Krishnamurthi S."/>
            <person name="Tang S.K."/>
            <person name="Li W.J."/>
        </authorList>
    </citation>
    <scope>NUCLEOTIDE SEQUENCE [LARGE SCALE GENOMIC DNA]</scope>
    <source>
        <strain evidence="7 9">NIO-1109</strain>
    </source>
</reference>
<evidence type="ECO:0000313" key="10">
    <source>
        <dbReference type="Proteomes" id="UP000072605"/>
    </source>
</evidence>
<gene>
    <name evidence="7" type="ORF">AS033_04855</name>
    <name evidence="8" type="ORF">RSA11_10010</name>
</gene>
<evidence type="ECO:0000256" key="2">
    <source>
        <dbReference type="ARBA" id="ARBA00006706"/>
    </source>
</evidence>
<protein>
    <submittedName>
        <fullName evidence="7">Polyprenyl synthetase</fullName>
    </submittedName>
</protein>
<dbReference type="PROSITE" id="PS00444">
    <property type="entry name" value="POLYPRENYL_SYNTHASE_2"/>
    <property type="match status" value="1"/>
</dbReference>
<keyword evidence="4" id="KW-0479">Metal-binding</keyword>
<accession>A0A0V8GKD4</accession>
<dbReference type="InterPro" id="IPR008949">
    <property type="entry name" value="Isoprenoid_synthase_dom_sf"/>
</dbReference>
<sequence>MSLHSIYRDVTKEVNLVDRFLISHIASEEPTIDAAGKQLLKAGGKRIRPAFVLLASKFGEADRDELIRVAASLELVHMASLVHDDVIDDAELRRGKPTVMQYFDEEVALYSGNYLFGEAIRLIGEVGKPELVQVMVHTMREICEGEIEQIYDQYDWEQSIKRYIKRIERKTAILIEASCHLGAIVANCSAADTKALRLFGRDIGLAFQIADDLLDFTANRTELGKPVAEDLRHGHKTLPVFYGAEDAVFYERLSKIESMPTHEEVAPLLSFLQTSGALERTQQTVDHYIHRAIKRLEPLPKSSAKRSLEEVARYVGKRKG</sequence>
<evidence type="ECO:0000313" key="9">
    <source>
        <dbReference type="Proteomes" id="UP000053797"/>
    </source>
</evidence>
<keyword evidence="5" id="KW-0460">Magnesium</keyword>
<comment type="cofactor">
    <cofactor evidence="1">
        <name>Mg(2+)</name>
        <dbReference type="ChEBI" id="CHEBI:18420"/>
    </cofactor>
</comment>
<name>A0A0V8GKD4_9BACL</name>
<dbReference type="RefSeq" id="WP_023468640.1">
    <property type="nucleotide sequence ID" value="NZ_FMYN01000001.1"/>
</dbReference>
<dbReference type="CDD" id="cd00685">
    <property type="entry name" value="Trans_IPPS_HT"/>
    <property type="match status" value="1"/>
</dbReference>
<comment type="caution">
    <text evidence="7">The sequence shown here is derived from an EMBL/GenBank/DDBJ whole genome shotgun (WGS) entry which is preliminary data.</text>
</comment>
<dbReference type="AlphaFoldDB" id="A0A0V8GKD4"/>
<reference evidence="8 10" key="2">
    <citation type="journal article" date="2016" name="Front. Microbiol.">
        <title>Genomic Resource of Rice Seed Associated Bacteria.</title>
        <authorList>
            <person name="Midha S."/>
            <person name="Bansal K."/>
            <person name="Sharma S."/>
            <person name="Kumar N."/>
            <person name="Patil P.P."/>
            <person name="Chaudhry V."/>
            <person name="Patil P.B."/>
        </authorList>
    </citation>
    <scope>NUCLEOTIDE SEQUENCE [LARGE SCALE GENOMIC DNA]</scope>
    <source>
        <strain evidence="8 10">RSA11</strain>
    </source>
</reference>
<evidence type="ECO:0000313" key="8">
    <source>
        <dbReference type="EMBL" id="KTR26563.1"/>
    </source>
</evidence>
<dbReference type="Gene3D" id="1.10.600.10">
    <property type="entry name" value="Farnesyl Diphosphate Synthase"/>
    <property type="match status" value="1"/>
</dbReference>
<dbReference type="EMBL" id="LDQV01000023">
    <property type="protein sequence ID" value="KTR26563.1"/>
    <property type="molecule type" value="Genomic_DNA"/>
</dbReference>
<dbReference type="OrthoDB" id="9805316at2"/>
<dbReference type="PANTHER" id="PTHR12001">
    <property type="entry name" value="GERANYLGERANYL PYROPHOSPHATE SYNTHASE"/>
    <property type="match status" value="1"/>
</dbReference>
<organism evidence="7 9">
    <name type="scientific">Exiguobacterium indicum</name>
    <dbReference type="NCBI Taxonomy" id="296995"/>
    <lineage>
        <taxon>Bacteria</taxon>
        <taxon>Bacillati</taxon>
        <taxon>Bacillota</taxon>
        <taxon>Bacilli</taxon>
        <taxon>Bacillales</taxon>
        <taxon>Bacillales Family XII. Incertae Sedis</taxon>
        <taxon>Exiguobacterium</taxon>
    </lineage>
</organism>
<evidence type="ECO:0000313" key="7">
    <source>
        <dbReference type="EMBL" id="KSU50716.1"/>
    </source>
</evidence>
<keyword evidence="3 6" id="KW-0808">Transferase</keyword>
<dbReference type="Pfam" id="PF00348">
    <property type="entry name" value="polyprenyl_synt"/>
    <property type="match status" value="1"/>
</dbReference>
<dbReference type="SFLD" id="SFLDS00005">
    <property type="entry name" value="Isoprenoid_Synthase_Type_I"/>
    <property type="match status" value="1"/>
</dbReference>
<evidence type="ECO:0000256" key="5">
    <source>
        <dbReference type="ARBA" id="ARBA00022842"/>
    </source>
</evidence>
<dbReference type="GO" id="GO:0046872">
    <property type="term" value="F:metal ion binding"/>
    <property type="evidence" value="ECO:0007669"/>
    <property type="project" value="UniProtKB-KW"/>
</dbReference>
<dbReference type="GeneID" id="90837057"/>